<dbReference type="KEGG" id="dmm:dnm_005010"/>
<sequence>MTQILQISRIEKISEIRVIRVNLRFGGFCFAGWEVRTTD</sequence>
<dbReference type="Proteomes" id="UP000663722">
    <property type="component" value="Chromosome"/>
</dbReference>
<protein>
    <submittedName>
        <fullName evidence="1">Uncharacterized protein</fullName>
    </submittedName>
</protein>
<keyword evidence="2" id="KW-1185">Reference proteome</keyword>
<evidence type="ECO:0000313" key="2">
    <source>
        <dbReference type="Proteomes" id="UP000663722"/>
    </source>
</evidence>
<evidence type="ECO:0000313" key="1">
    <source>
        <dbReference type="EMBL" id="QTA84504.1"/>
    </source>
</evidence>
<dbReference type="EMBL" id="CP061800">
    <property type="protein sequence ID" value="QTA84504.1"/>
    <property type="molecule type" value="Genomic_DNA"/>
</dbReference>
<name>A0A975BG00_9BACT</name>
<dbReference type="AlphaFoldDB" id="A0A975BG00"/>
<accession>A0A975BG00</accession>
<organism evidence="1 2">
    <name type="scientific">Desulfonema magnum</name>
    <dbReference type="NCBI Taxonomy" id="45655"/>
    <lineage>
        <taxon>Bacteria</taxon>
        <taxon>Pseudomonadati</taxon>
        <taxon>Thermodesulfobacteriota</taxon>
        <taxon>Desulfobacteria</taxon>
        <taxon>Desulfobacterales</taxon>
        <taxon>Desulfococcaceae</taxon>
        <taxon>Desulfonema</taxon>
    </lineage>
</organism>
<reference evidence="1" key="1">
    <citation type="journal article" date="2021" name="Microb. Physiol.">
        <title>Proteogenomic Insights into the Physiology of Marine, Sulfate-Reducing, Filamentous Desulfonema limicola and Desulfonema magnum.</title>
        <authorList>
            <person name="Schnaars V."/>
            <person name="Wohlbrand L."/>
            <person name="Scheve S."/>
            <person name="Hinrichs C."/>
            <person name="Reinhardt R."/>
            <person name="Rabus R."/>
        </authorList>
    </citation>
    <scope>NUCLEOTIDE SEQUENCE</scope>
    <source>
        <strain evidence="1">4be13</strain>
    </source>
</reference>
<proteinExistence type="predicted"/>
<gene>
    <name evidence="1" type="ORF">dnm_005010</name>
</gene>